<dbReference type="EMBL" id="MJAT01000001">
    <property type="protein sequence ID" value="OEH86718.1"/>
    <property type="molecule type" value="Genomic_DNA"/>
</dbReference>
<dbReference type="SUPFAM" id="SSF52172">
    <property type="entry name" value="CheY-like"/>
    <property type="match status" value="1"/>
</dbReference>
<dbReference type="PANTHER" id="PTHR43214:SF39">
    <property type="entry name" value="TRANSCRIPTIONAL REGULATORY PROTEIN DEGU"/>
    <property type="match status" value="1"/>
</dbReference>
<dbReference type="InterPro" id="IPR001789">
    <property type="entry name" value="Sig_transdc_resp-reg_receiver"/>
</dbReference>
<gene>
    <name evidence="8" type="ORF">BHU72_00120</name>
</gene>
<evidence type="ECO:0000313" key="8">
    <source>
        <dbReference type="EMBL" id="OEH86718.1"/>
    </source>
</evidence>
<feature type="domain" description="HTH luxR-type" evidence="6">
    <location>
        <begin position="159"/>
        <end position="224"/>
    </location>
</feature>
<dbReference type="PROSITE" id="PS50110">
    <property type="entry name" value="RESPONSE_REGULATORY"/>
    <property type="match status" value="1"/>
</dbReference>
<dbReference type="PANTHER" id="PTHR43214">
    <property type="entry name" value="TWO-COMPONENT RESPONSE REGULATOR"/>
    <property type="match status" value="1"/>
</dbReference>
<dbReference type="InterPro" id="IPR016032">
    <property type="entry name" value="Sig_transdc_resp-reg_C-effctor"/>
</dbReference>
<dbReference type="InterPro" id="IPR058245">
    <property type="entry name" value="NreC/VraR/RcsB-like_REC"/>
</dbReference>
<protein>
    <submittedName>
        <fullName evidence="8">DNA-binding response regulator</fullName>
    </submittedName>
</protein>
<dbReference type="CDD" id="cd06170">
    <property type="entry name" value="LuxR_C_like"/>
    <property type="match status" value="1"/>
</dbReference>
<dbReference type="AlphaFoldDB" id="A0A1E5L9I6"/>
<keyword evidence="3 8" id="KW-0238">DNA-binding</keyword>
<accession>A0A1E5L9I6</accession>
<dbReference type="SMART" id="SM00448">
    <property type="entry name" value="REC"/>
    <property type="match status" value="1"/>
</dbReference>
<keyword evidence="2" id="KW-0805">Transcription regulation</keyword>
<keyword evidence="4" id="KW-0804">Transcription</keyword>
<dbReference type="Pfam" id="PF00072">
    <property type="entry name" value="Response_reg"/>
    <property type="match status" value="1"/>
</dbReference>
<dbReference type="InterPro" id="IPR039420">
    <property type="entry name" value="WalR-like"/>
</dbReference>
<dbReference type="GO" id="GO:0003677">
    <property type="term" value="F:DNA binding"/>
    <property type="evidence" value="ECO:0007669"/>
    <property type="project" value="UniProtKB-KW"/>
</dbReference>
<evidence type="ECO:0000256" key="1">
    <source>
        <dbReference type="ARBA" id="ARBA00022553"/>
    </source>
</evidence>
<dbReference type="RefSeq" id="WP_069700595.1">
    <property type="nucleotide sequence ID" value="NZ_MJAT01000001.1"/>
</dbReference>
<dbReference type="STRING" id="1390249.BHU72_00120"/>
<evidence type="ECO:0000256" key="4">
    <source>
        <dbReference type="ARBA" id="ARBA00023163"/>
    </source>
</evidence>
<dbReference type="PROSITE" id="PS00622">
    <property type="entry name" value="HTH_LUXR_1"/>
    <property type="match status" value="1"/>
</dbReference>
<dbReference type="Gene3D" id="3.40.50.2300">
    <property type="match status" value="1"/>
</dbReference>
<dbReference type="GO" id="GO:0006355">
    <property type="term" value="P:regulation of DNA-templated transcription"/>
    <property type="evidence" value="ECO:0007669"/>
    <property type="project" value="InterPro"/>
</dbReference>
<evidence type="ECO:0000256" key="5">
    <source>
        <dbReference type="PROSITE-ProRule" id="PRU00169"/>
    </source>
</evidence>
<sequence length="228" mass="26067">MIRLYIADDHVLFREGLVRIFELEEKIEVVGQAADGEQAIREVMSIQPEVVLMDINMPKVTGVEATKKIKEQFPEVKIIILSIHDDESYIFETIRAGASGYLLKDVEGRVLLDAITHVANGGSFIHPRVTSKVLKEFARLSEEAEYNQEFSRTDDVLQGRDWEDLLTHREQEILTLMARGMSNRDVSEALFISEKTVKNHVSNIFQKMQVRDRTQAVIQAIKQGWVKV</sequence>
<dbReference type="Proteomes" id="UP000095255">
    <property type="component" value="Unassembled WGS sequence"/>
</dbReference>
<feature type="domain" description="Response regulatory" evidence="7">
    <location>
        <begin position="3"/>
        <end position="119"/>
    </location>
</feature>
<organism evidence="8 9">
    <name type="scientific">Desulfuribacillus stibiiarsenatis</name>
    <dbReference type="NCBI Taxonomy" id="1390249"/>
    <lineage>
        <taxon>Bacteria</taxon>
        <taxon>Bacillati</taxon>
        <taxon>Bacillota</taxon>
        <taxon>Desulfuribacillia</taxon>
        <taxon>Desulfuribacillales</taxon>
        <taxon>Desulfuribacillaceae</taxon>
        <taxon>Desulfuribacillus</taxon>
    </lineage>
</organism>
<dbReference type="GO" id="GO:0000160">
    <property type="term" value="P:phosphorelay signal transduction system"/>
    <property type="evidence" value="ECO:0007669"/>
    <property type="project" value="InterPro"/>
</dbReference>
<dbReference type="Pfam" id="PF00196">
    <property type="entry name" value="GerE"/>
    <property type="match status" value="1"/>
</dbReference>
<evidence type="ECO:0000256" key="2">
    <source>
        <dbReference type="ARBA" id="ARBA00023015"/>
    </source>
</evidence>
<name>A0A1E5L9I6_9FIRM</name>
<proteinExistence type="predicted"/>
<comment type="caution">
    <text evidence="8">The sequence shown here is derived from an EMBL/GenBank/DDBJ whole genome shotgun (WGS) entry which is preliminary data.</text>
</comment>
<reference evidence="8 9" key="1">
    <citation type="submission" date="2016-09" db="EMBL/GenBank/DDBJ databases">
        <title>Desulfuribacillus arsenicus sp. nov., an obligately anaerobic, dissimilatory arsenic- and antimonate-reducing bacterium isolated from anoxic sediments.</title>
        <authorList>
            <person name="Abin C.A."/>
            <person name="Hollibaugh J.T."/>
        </authorList>
    </citation>
    <scope>NUCLEOTIDE SEQUENCE [LARGE SCALE GENOMIC DNA]</scope>
    <source>
        <strain evidence="8 9">MLFW-2</strain>
    </source>
</reference>
<keyword evidence="9" id="KW-1185">Reference proteome</keyword>
<keyword evidence="1 5" id="KW-0597">Phosphoprotein</keyword>
<evidence type="ECO:0000259" key="6">
    <source>
        <dbReference type="PROSITE" id="PS50043"/>
    </source>
</evidence>
<dbReference type="CDD" id="cd17535">
    <property type="entry name" value="REC_NarL-like"/>
    <property type="match status" value="1"/>
</dbReference>
<evidence type="ECO:0000256" key="3">
    <source>
        <dbReference type="ARBA" id="ARBA00023125"/>
    </source>
</evidence>
<dbReference type="InterPro" id="IPR011006">
    <property type="entry name" value="CheY-like_superfamily"/>
</dbReference>
<dbReference type="OrthoDB" id="9780153at2"/>
<evidence type="ECO:0000313" key="9">
    <source>
        <dbReference type="Proteomes" id="UP000095255"/>
    </source>
</evidence>
<evidence type="ECO:0000259" key="7">
    <source>
        <dbReference type="PROSITE" id="PS50110"/>
    </source>
</evidence>
<dbReference type="PROSITE" id="PS50043">
    <property type="entry name" value="HTH_LUXR_2"/>
    <property type="match status" value="1"/>
</dbReference>
<dbReference type="PRINTS" id="PR00038">
    <property type="entry name" value="HTHLUXR"/>
</dbReference>
<dbReference type="SUPFAM" id="SSF46894">
    <property type="entry name" value="C-terminal effector domain of the bipartite response regulators"/>
    <property type="match status" value="1"/>
</dbReference>
<dbReference type="SMART" id="SM00421">
    <property type="entry name" value="HTH_LUXR"/>
    <property type="match status" value="1"/>
</dbReference>
<feature type="modified residue" description="4-aspartylphosphate" evidence="5">
    <location>
        <position position="54"/>
    </location>
</feature>
<dbReference type="InterPro" id="IPR000792">
    <property type="entry name" value="Tscrpt_reg_LuxR_C"/>
</dbReference>